<evidence type="ECO:0000259" key="4">
    <source>
        <dbReference type="Pfam" id="PF05368"/>
    </source>
</evidence>
<dbReference type="GO" id="GO:0016491">
    <property type="term" value="F:oxidoreductase activity"/>
    <property type="evidence" value="ECO:0007669"/>
    <property type="project" value="UniProtKB-KW"/>
</dbReference>
<sequence length="312" mass="33417">MPNAVFVCGATGTQGGAIARHLRQAGVPVHALVRDPSSPKAKNLENIGVTTFPGAYEDEDALKRALQGAKSAFLNFMPDMNDRHHELQQVKTVLAAAKEAGVEHVVYASAFGIDEAAPPPAGLDPDGLVAQFMEVKAAAVGAVVSAGFESYTILRPAKFMDDFIGRRSVWFGGLATTGVFDTAFREGVGIEFVDTEDIGAFGAAALTDRERFGGQKVDIFSEVVPLEKAIGMVAGVTGKKLSARFLPDAEVQERKEAGDLFIQIQIMMRDTPAPADIERVRSWGVPLGSFEKFAEREKAGLIETYAKVSNDE</sequence>
<dbReference type="AlphaFoldDB" id="A0AAE8N5U8"/>
<evidence type="ECO:0000256" key="3">
    <source>
        <dbReference type="ARBA" id="ARBA00023002"/>
    </source>
</evidence>
<evidence type="ECO:0000256" key="2">
    <source>
        <dbReference type="ARBA" id="ARBA00022857"/>
    </source>
</evidence>
<keyword evidence="2" id="KW-0521">NADP</keyword>
<dbReference type="GO" id="GO:0005634">
    <property type="term" value="C:nucleus"/>
    <property type="evidence" value="ECO:0007669"/>
    <property type="project" value="TreeGrafter"/>
</dbReference>
<evidence type="ECO:0000256" key="1">
    <source>
        <dbReference type="ARBA" id="ARBA00006328"/>
    </source>
</evidence>
<evidence type="ECO:0000313" key="5">
    <source>
        <dbReference type="EMBL" id="SPO06815.1"/>
    </source>
</evidence>
<dbReference type="InterPro" id="IPR008030">
    <property type="entry name" value="NmrA-like"/>
</dbReference>
<dbReference type="PANTHER" id="PTHR42748:SF30">
    <property type="entry name" value="NMRA-LIKE DOMAIN-CONTAINING PROTEIN"/>
    <property type="match status" value="1"/>
</dbReference>
<keyword evidence="3" id="KW-0560">Oxidoreductase</keyword>
<name>A0AAE8N5U8_9PEZI</name>
<dbReference type="SUPFAM" id="SSF51735">
    <property type="entry name" value="NAD(P)-binding Rossmann-fold domains"/>
    <property type="match status" value="1"/>
</dbReference>
<comment type="caution">
    <text evidence="5">The sequence shown here is derived from an EMBL/GenBank/DDBJ whole genome shotgun (WGS) entry which is preliminary data.</text>
</comment>
<dbReference type="Proteomes" id="UP001187682">
    <property type="component" value="Unassembled WGS sequence"/>
</dbReference>
<dbReference type="InterPro" id="IPR051164">
    <property type="entry name" value="NmrA-like_oxidored"/>
</dbReference>
<dbReference type="Gene3D" id="3.40.50.720">
    <property type="entry name" value="NAD(P)-binding Rossmann-like Domain"/>
    <property type="match status" value="1"/>
</dbReference>
<protein>
    <recommendedName>
        <fullName evidence="4">NmrA-like domain-containing protein</fullName>
    </recommendedName>
</protein>
<comment type="similarity">
    <text evidence="1">Belongs to the NmrA-type oxidoreductase family.</text>
</comment>
<dbReference type="EMBL" id="ONZQ02000017">
    <property type="protein sequence ID" value="SPO06815.1"/>
    <property type="molecule type" value="Genomic_DNA"/>
</dbReference>
<evidence type="ECO:0000313" key="6">
    <source>
        <dbReference type="Proteomes" id="UP001187682"/>
    </source>
</evidence>
<reference evidence="5" key="1">
    <citation type="submission" date="2018-03" db="EMBL/GenBank/DDBJ databases">
        <authorList>
            <person name="Guldener U."/>
        </authorList>
    </citation>
    <scope>NUCLEOTIDE SEQUENCE</scope>
</reference>
<organism evidence="5 6">
    <name type="scientific">Cephalotrichum gorgonifer</name>
    <dbReference type="NCBI Taxonomy" id="2041049"/>
    <lineage>
        <taxon>Eukaryota</taxon>
        <taxon>Fungi</taxon>
        <taxon>Dikarya</taxon>
        <taxon>Ascomycota</taxon>
        <taxon>Pezizomycotina</taxon>
        <taxon>Sordariomycetes</taxon>
        <taxon>Hypocreomycetidae</taxon>
        <taxon>Microascales</taxon>
        <taxon>Microascaceae</taxon>
        <taxon>Cephalotrichum</taxon>
    </lineage>
</organism>
<proteinExistence type="inferred from homology"/>
<dbReference type="Pfam" id="PF05368">
    <property type="entry name" value="NmrA"/>
    <property type="match status" value="1"/>
</dbReference>
<keyword evidence="6" id="KW-1185">Reference proteome</keyword>
<feature type="domain" description="NmrA-like" evidence="4">
    <location>
        <begin position="4"/>
        <end position="254"/>
    </location>
</feature>
<dbReference type="PANTHER" id="PTHR42748">
    <property type="entry name" value="NITROGEN METABOLITE REPRESSION PROTEIN NMRA FAMILY MEMBER"/>
    <property type="match status" value="1"/>
</dbReference>
<dbReference type="InterPro" id="IPR036291">
    <property type="entry name" value="NAD(P)-bd_dom_sf"/>
</dbReference>
<accession>A0AAE8N5U8</accession>
<gene>
    <name evidence="5" type="ORF">DNG_09509</name>
</gene>